<sequence length="518" mass="59272">MEVVLGAIPIVLYALDNYERYMRPFKDYRKYELTLKTIRMNVFIQGEQLDITLNGIGLSKPTRQELEEHLLDLYSKAKCDEFMGIIDRIKSLLGRMMVSLDIDSSGKPKWTEAPPDRAEWEWRRVKRSFGRKERQKYIDELQYWNDSLKSVFEKAEIPSHESDHLAEKVQARYIPKECDKIRENVRCIHKALQSVNWTCHCPEHWGSIRLSWHMEKSITAGNLNFIFSSPQTLVTWQSTSIRVEENDEQESKHQATTLVVPPAVCHQPLRQPSPRRQRFKEILGVSRKPQDSTMTTNIAMTVAQSVHTPTSHEITCMCHFISNLAQAKQGILQLSDNAKRQIVIERVEDPHKQTDTVHLDSLLNPSVNAGRPRSLVLSRKQRFAIAAAATWAVLYLCGSPWLDSDWKGKDVLRLFLEESQNAGPPSLQANYPSISQLFKPGLQRPSTESAAAAQDFQNSQIRNRTLFNLGILLIELCLNKTLDQLRQELQANNFAASLGVAMPIPSDFEVANRLTEKV</sequence>
<organism evidence="2 3">
    <name type="scientific">Fusarium heterosporum</name>
    <dbReference type="NCBI Taxonomy" id="42747"/>
    <lineage>
        <taxon>Eukaryota</taxon>
        <taxon>Fungi</taxon>
        <taxon>Dikarya</taxon>
        <taxon>Ascomycota</taxon>
        <taxon>Pezizomycotina</taxon>
        <taxon>Sordariomycetes</taxon>
        <taxon>Hypocreomycetidae</taxon>
        <taxon>Hypocreales</taxon>
        <taxon>Nectriaceae</taxon>
        <taxon>Fusarium</taxon>
        <taxon>Fusarium heterosporum species complex</taxon>
    </lineage>
</organism>
<keyword evidence="3" id="KW-1185">Reference proteome</keyword>
<reference evidence="2 3" key="1">
    <citation type="submission" date="2020-05" db="EMBL/GenBank/DDBJ databases">
        <title>Identification and distribution of gene clusters putatively required for synthesis of sphingolipid metabolism inhibitors in phylogenetically diverse species of the filamentous fungus Fusarium.</title>
        <authorList>
            <person name="Kim H.-S."/>
            <person name="Busman M."/>
            <person name="Brown D.W."/>
            <person name="Divon H."/>
            <person name="Uhlig S."/>
            <person name="Proctor R.H."/>
        </authorList>
    </citation>
    <scope>NUCLEOTIDE SEQUENCE [LARGE SCALE GENOMIC DNA]</scope>
    <source>
        <strain evidence="2 3">NRRL 20693</strain>
    </source>
</reference>
<evidence type="ECO:0000313" key="3">
    <source>
        <dbReference type="Proteomes" id="UP000567885"/>
    </source>
</evidence>
<dbReference type="EMBL" id="JAAGWQ010000007">
    <property type="protein sequence ID" value="KAF5680067.1"/>
    <property type="molecule type" value="Genomic_DNA"/>
</dbReference>
<dbReference type="InterPro" id="IPR056002">
    <property type="entry name" value="DUF7580"/>
</dbReference>
<feature type="domain" description="DUF7580" evidence="1">
    <location>
        <begin position="180"/>
        <end position="488"/>
    </location>
</feature>
<dbReference type="Proteomes" id="UP000567885">
    <property type="component" value="Unassembled WGS sequence"/>
</dbReference>
<dbReference type="Pfam" id="PF24476">
    <property type="entry name" value="DUF7580"/>
    <property type="match status" value="1"/>
</dbReference>
<proteinExistence type="predicted"/>
<dbReference type="OrthoDB" id="3565018at2759"/>
<evidence type="ECO:0000313" key="2">
    <source>
        <dbReference type="EMBL" id="KAF5680067.1"/>
    </source>
</evidence>
<dbReference type="AlphaFoldDB" id="A0A8H5U2H0"/>
<dbReference type="PANTHER" id="PTHR35186">
    <property type="entry name" value="ANK_REP_REGION DOMAIN-CONTAINING PROTEIN"/>
    <property type="match status" value="1"/>
</dbReference>
<accession>A0A8H5U2H0</accession>
<name>A0A8H5U2H0_FUSHE</name>
<gene>
    <name evidence="2" type="ORF">FHETE_611</name>
</gene>
<protein>
    <recommendedName>
        <fullName evidence="1">DUF7580 domain-containing protein</fullName>
    </recommendedName>
</protein>
<comment type="caution">
    <text evidence="2">The sequence shown here is derived from an EMBL/GenBank/DDBJ whole genome shotgun (WGS) entry which is preliminary data.</text>
</comment>
<evidence type="ECO:0000259" key="1">
    <source>
        <dbReference type="Pfam" id="PF24476"/>
    </source>
</evidence>
<dbReference type="PANTHER" id="PTHR35186:SF4">
    <property type="entry name" value="PRION-INHIBITION AND PROPAGATION HELO DOMAIN-CONTAINING PROTEIN"/>
    <property type="match status" value="1"/>
</dbReference>